<dbReference type="Proteomes" id="UP000053237">
    <property type="component" value="Unassembled WGS sequence"/>
</dbReference>
<feature type="chain" id="PRO_5025356268" description="Glycoside hydrolase family 5 domain-containing protein" evidence="6">
    <location>
        <begin position="23"/>
        <end position="453"/>
    </location>
</feature>
<evidence type="ECO:0000313" key="8">
    <source>
        <dbReference type="Proteomes" id="UP000053237"/>
    </source>
</evidence>
<evidence type="ECO:0000256" key="4">
    <source>
        <dbReference type="ARBA" id="ARBA00023180"/>
    </source>
</evidence>
<dbReference type="Gene3D" id="3.20.20.80">
    <property type="entry name" value="Glycosidases"/>
    <property type="match status" value="1"/>
</dbReference>
<dbReference type="Pfam" id="PF03198">
    <property type="entry name" value="Glyco_hydro_72"/>
    <property type="match status" value="1"/>
</dbReference>
<evidence type="ECO:0000256" key="3">
    <source>
        <dbReference type="ARBA" id="ARBA00023157"/>
    </source>
</evidence>
<dbReference type="InterPro" id="IPR004886">
    <property type="entry name" value="Glucanosyltransferase"/>
</dbReference>
<comment type="caution">
    <text evidence="7">The sequence shown here is derived from an EMBL/GenBank/DDBJ whole genome shotgun (WGS) entry which is preliminary data.</text>
</comment>
<keyword evidence="2 6" id="KW-0732">Signal</keyword>
<organism evidence="7 8">
    <name type="scientific">Albugo candida</name>
    <dbReference type="NCBI Taxonomy" id="65357"/>
    <lineage>
        <taxon>Eukaryota</taxon>
        <taxon>Sar</taxon>
        <taxon>Stramenopiles</taxon>
        <taxon>Oomycota</taxon>
        <taxon>Peronosporomycetes</taxon>
        <taxon>Albuginales</taxon>
        <taxon>Albuginaceae</taxon>
        <taxon>Albugo</taxon>
    </lineage>
</organism>
<accession>A0A024GFS3</accession>
<dbReference type="PANTHER" id="PTHR31468">
    <property type="entry name" value="1,3-BETA-GLUCANOSYLTRANSFERASE GAS1"/>
    <property type="match status" value="1"/>
</dbReference>
<dbReference type="AlphaFoldDB" id="A0A024GFS3"/>
<dbReference type="OrthoDB" id="421038at2759"/>
<dbReference type="InterPro" id="IPR017853">
    <property type="entry name" value="GH"/>
</dbReference>
<evidence type="ECO:0000313" key="7">
    <source>
        <dbReference type="EMBL" id="CCI45607.1"/>
    </source>
</evidence>
<name>A0A024GFS3_9STRA</name>
<dbReference type="GO" id="GO:0042124">
    <property type="term" value="F:1,3-beta-glucanosyltransferase activity"/>
    <property type="evidence" value="ECO:0007669"/>
    <property type="project" value="TreeGrafter"/>
</dbReference>
<reference evidence="7 8" key="1">
    <citation type="submission" date="2012-05" db="EMBL/GenBank/DDBJ databases">
        <title>Recombination and specialization in a pathogen metapopulation.</title>
        <authorList>
            <person name="Gardiner A."/>
            <person name="Kemen E."/>
            <person name="Schultz-Larsen T."/>
            <person name="MacLean D."/>
            <person name="Van Oosterhout C."/>
            <person name="Jones J.D.G."/>
        </authorList>
    </citation>
    <scope>NUCLEOTIDE SEQUENCE [LARGE SCALE GENOMIC DNA]</scope>
    <source>
        <strain evidence="7 8">Ac Nc2</strain>
    </source>
</reference>
<dbReference type="GO" id="GO:0005886">
    <property type="term" value="C:plasma membrane"/>
    <property type="evidence" value="ECO:0007669"/>
    <property type="project" value="TreeGrafter"/>
</dbReference>
<sequence>MNHRISFLLFILFGFHAKLCGSSPITIQGYKMFDAAGNYFPVRGMDYFPRPNSGTLNENNYDWFTDDHIDVWRDHIAEFKALNVNSIRLYAVDPTKSHDKFMCALEAAGIYAIVDLAASCENCAITKDIAPTCYPKELKSRGELIIAAFAKYQNVLGFSAGNEVNLVVSDWTINASCQKKFIRDMRNYIQSCSSSMRSIPVGLAVADTDRIANAQYYNCRTNASDTLENAEWFGLNAYLFCDGTYNDRKTPHPGFSGLLKDIQSAEPSIPMLLTEYGCLDASFPSAGEHAAQRTWIQTAWLHSSLFREYFNGGFVFEFSTEKANSQSTSNFPFTSFGPQNYGTGYFSPSECDHDKIKCTFVRQPNFYNLSNEFGQVSIAQEPSKNAFTPSTSRSKPPSCPPKSPSLSSVSWNGVEQVKSLACPSNAKSFQCTATSLTKETAQAGQSPNKKSNC</sequence>
<proteinExistence type="inferred from homology"/>
<dbReference type="InParanoid" id="A0A024GFS3"/>
<evidence type="ECO:0000256" key="1">
    <source>
        <dbReference type="ARBA" id="ARBA00007528"/>
    </source>
</evidence>
<dbReference type="SUPFAM" id="SSF51445">
    <property type="entry name" value="(Trans)glycosidases"/>
    <property type="match status" value="1"/>
</dbReference>
<keyword evidence="3" id="KW-1015">Disulfide bond</keyword>
<evidence type="ECO:0000256" key="5">
    <source>
        <dbReference type="SAM" id="MobiDB-lite"/>
    </source>
</evidence>
<gene>
    <name evidence="7" type="ORF">BN9_065040</name>
</gene>
<dbReference type="EMBL" id="CAIX01000102">
    <property type="protein sequence ID" value="CCI45607.1"/>
    <property type="molecule type" value="Genomic_DNA"/>
</dbReference>
<dbReference type="STRING" id="65357.A0A024GFS3"/>
<dbReference type="GO" id="GO:0034411">
    <property type="term" value="P:cell wall (1-&gt;3)-beta-D-glucan biosynthetic process"/>
    <property type="evidence" value="ECO:0007669"/>
    <property type="project" value="TreeGrafter"/>
</dbReference>
<evidence type="ECO:0000256" key="6">
    <source>
        <dbReference type="SAM" id="SignalP"/>
    </source>
</evidence>
<evidence type="ECO:0008006" key="9">
    <source>
        <dbReference type="Google" id="ProtNLM"/>
    </source>
</evidence>
<evidence type="ECO:0000256" key="2">
    <source>
        <dbReference type="ARBA" id="ARBA00022729"/>
    </source>
</evidence>
<keyword evidence="4" id="KW-0325">Glycoprotein</keyword>
<feature type="signal peptide" evidence="6">
    <location>
        <begin position="1"/>
        <end position="22"/>
    </location>
</feature>
<dbReference type="PANTHER" id="PTHR31468:SF2">
    <property type="entry name" value="1,3-BETA-GLUCANOSYLTRANSFERASE GAS1"/>
    <property type="match status" value="1"/>
</dbReference>
<protein>
    <recommendedName>
        <fullName evidence="9">Glycoside hydrolase family 5 domain-containing protein</fullName>
    </recommendedName>
</protein>
<keyword evidence="8" id="KW-1185">Reference proteome</keyword>
<feature type="region of interest" description="Disordered" evidence="5">
    <location>
        <begin position="384"/>
        <end position="410"/>
    </location>
</feature>
<comment type="similarity">
    <text evidence="1">Belongs to the glycosyl hydrolase 72 family.</text>
</comment>